<protein>
    <recommendedName>
        <fullName evidence="1">Baseplate J-like C-terminal domain-containing protein</fullName>
    </recommendedName>
</protein>
<evidence type="ECO:0000313" key="2">
    <source>
        <dbReference type="EMBL" id="ODA31521.1"/>
    </source>
</evidence>
<dbReference type="Proteomes" id="UP000094936">
    <property type="component" value="Unassembled WGS sequence"/>
</dbReference>
<dbReference type="OrthoDB" id="9793802at2"/>
<dbReference type="AlphaFoldDB" id="A0A1C3EE52"/>
<dbReference type="RefSeq" id="WP_068904318.1">
    <property type="nucleotide sequence ID" value="NZ_JBHUIF010000028.1"/>
</dbReference>
<sequence>MTLLASSALQSLPDPTVIESPDFESLLSEVKQDILRFAPELKDAMELESEPASKIAQAIAYRVMHERHLANSQALALMLAKAMGPQLDHLGSLPFIQTSRKVLREEDKSQNPPLPAEYENDTEFRARLQLALEGYSTAGPIGAYIYHGLAAHQDVKDIAIDAPTFSRYKVPAAVAATLPSHTLLLTTDYDAGLTNPTPGDVAITVLSRKGNGKPTSEVMKAVSLRLNDNAIRPLTDRPRLRPATIVNYRVRAYVWFYPGPDAAITIAEAQRKTEHYTEERQLIGHDVTLSGLHAAIHVPGVQRVELVEPSSDLDISQQEASNCLSIELINRGTAV</sequence>
<reference evidence="2 3" key="1">
    <citation type="submission" date="2016-05" db="EMBL/GenBank/DDBJ databases">
        <title>Genomic Taxonomy of the Vibrionaceae.</title>
        <authorList>
            <person name="Gomez-Gil B."/>
            <person name="Enciso-Ibarra J."/>
        </authorList>
    </citation>
    <scope>NUCLEOTIDE SEQUENCE [LARGE SCALE GENOMIC DNA]</scope>
    <source>
        <strain evidence="2 3">CAIM 1920</strain>
    </source>
</reference>
<dbReference type="PIRSF" id="PIRSF020481">
    <property type="entry name" value="BAP"/>
    <property type="match status" value="1"/>
</dbReference>
<comment type="caution">
    <text evidence="2">The sequence shown here is derived from an EMBL/GenBank/DDBJ whole genome shotgun (WGS) entry which is preliminary data.</text>
</comment>
<dbReference type="InterPro" id="IPR058530">
    <property type="entry name" value="Baseplate_J-like_C"/>
</dbReference>
<evidence type="ECO:0000259" key="1">
    <source>
        <dbReference type="Pfam" id="PF26079"/>
    </source>
</evidence>
<name>A0A1C3EE52_9GAMM</name>
<dbReference type="EMBL" id="LYBM01000034">
    <property type="protein sequence ID" value="ODA31521.1"/>
    <property type="molecule type" value="Genomic_DNA"/>
</dbReference>
<feature type="domain" description="Baseplate J-like C-terminal" evidence="1">
    <location>
        <begin position="249"/>
        <end position="326"/>
    </location>
</feature>
<accession>A0A1C3EE52</accession>
<keyword evidence="3" id="KW-1185">Reference proteome</keyword>
<dbReference type="Pfam" id="PF26079">
    <property type="entry name" value="Baseplate_J_C"/>
    <property type="match status" value="1"/>
</dbReference>
<organism evidence="2 3">
    <name type="scientific">Veronia pacifica</name>
    <dbReference type="NCBI Taxonomy" id="1080227"/>
    <lineage>
        <taxon>Bacteria</taxon>
        <taxon>Pseudomonadati</taxon>
        <taxon>Pseudomonadota</taxon>
        <taxon>Gammaproteobacteria</taxon>
        <taxon>Vibrionales</taxon>
        <taxon>Vibrionaceae</taxon>
        <taxon>Veronia</taxon>
    </lineage>
</organism>
<dbReference type="InterPro" id="IPR052726">
    <property type="entry name" value="Phage_Baseplate_Hub"/>
</dbReference>
<dbReference type="STRING" id="1080227.A8L45_16620"/>
<dbReference type="PANTHER" id="PTHR35862:SF1">
    <property type="entry name" value="FELS-2 PROPHAGE PROTEIN"/>
    <property type="match status" value="1"/>
</dbReference>
<dbReference type="InterPro" id="IPR014507">
    <property type="entry name" value="Baseplate_assembly_J_pred"/>
</dbReference>
<gene>
    <name evidence="2" type="ORF">A8L45_16620</name>
</gene>
<evidence type="ECO:0000313" key="3">
    <source>
        <dbReference type="Proteomes" id="UP000094936"/>
    </source>
</evidence>
<proteinExistence type="predicted"/>
<dbReference type="PANTHER" id="PTHR35862">
    <property type="entry name" value="FELS-2 PROPHAGE PROTEIN"/>
    <property type="match status" value="1"/>
</dbReference>